<gene>
    <name evidence="6" type="ORF">Azoinq_14245</name>
</gene>
<keyword evidence="7" id="KW-1185">Reference proteome</keyword>
<evidence type="ECO:0000256" key="4">
    <source>
        <dbReference type="PROSITE-ProRule" id="PRU01373"/>
    </source>
</evidence>
<keyword evidence="3" id="KW-0378">Hydrolase</keyword>
<dbReference type="InterPro" id="IPR050979">
    <property type="entry name" value="LD-transpeptidase"/>
</dbReference>
<dbReference type="Pfam" id="PF03734">
    <property type="entry name" value="YkuD"/>
    <property type="match status" value="1"/>
</dbReference>
<proteinExistence type="inferred from homology"/>
<dbReference type="GO" id="GO:0005576">
    <property type="term" value="C:extracellular region"/>
    <property type="evidence" value="ECO:0007669"/>
    <property type="project" value="TreeGrafter"/>
</dbReference>
<keyword evidence="2" id="KW-0328">Glycosyltransferase</keyword>
<dbReference type="InterPro" id="IPR005490">
    <property type="entry name" value="LD_TPept_cat_dom"/>
</dbReference>
<comment type="pathway">
    <text evidence="4">Cell wall biogenesis; peptidoglycan biosynthesis.</text>
</comment>
<dbReference type="PANTHER" id="PTHR30582">
    <property type="entry name" value="L,D-TRANSPEPTIDASE"/>
    <property type="match status" value="1"/>
</dbReference>
<dbReference type="GO" id="GO:0071555">
    <property type="term" value="P:cell wall organization"/>
    <property type="evidence" value="ECO:0007669"/>
    <property type="project" value="UniProtKB-UniRule"/>
</dbReference>
<keyword evidence="4" id="KW-0133">Cell shape</keyword>
<dbReference type="Proteomes" id="UP000683428">
    <property type="component" value="Chromosome"/>
</dbReference>
<dbReference type="GO" id="GO:0008360">
    <property type="term" value="P:regulation of cell shape"/>
    <property type="evidence" value="ECO:0007669"/>
    <property type="project" value="UniProtKB-UniRule"/>
</dbReference>
<keyword evidence="4" id="KW-0573">Peptidoglycan synthesis</keyword>
<feature type="domain" description="L,D-TPase catalytic" evidence="5">
    <location>
        <begin position="1"/>
        <end position="158"/>
    </location>
</feature>
<dbReference type="EMBL" id="CP064782">
    <property type="protein sequence ID" value="QWT48962.1"/>
    <property type="molecule type" value="Genomic_DNA"/>
</dbReference>
<evidence type="ECO:0000256" key="2">
    <source>
        <dbReference type="ARBA" id="ARBA00022676"/>
    </source>
</evidence>
<feature type="active site" description="Proton donor/acceptor" evidence="4">
    <location>
        <position position="118"/>
    </location>
</feature>
<dbReference type="PROSITE" id="PS52029">
    <property type="entry name" value="LD_TPASE"/>
    <property type="match status" value="1"/>
</dbReference>
<reference evidence="6" key="1">
    <citation type="submission" date="2020-11" db="EMBL/GenBank/DDBJ databases">
        <title>Azospira inquinata sp. nov.</title>
        <authorList>
            <person name="Moe W.M."/>
            <person name="Mikes M.C."/>
        </authorList>
    </citation>
    <scope>NUCLEOTIDE SEQUENCE</scope>
    <source>
        <strain evidence="6">Azo-3</strain>
    </source>
</reference>
<evidence type="ECO:0000313" key="6">
    <source>
        <dbReference type="EMBL" id="QWT48962.1"/>
    </source>
</evidence>
<dbReference type="GO" id="GO:0071972">
    <property type="term" value="F:peptidoglycan L,D-transpeptidase activity"/>
    <property type="evidence" value="ECO:0007669"/>
    <property type="project" value="TreeGrafter"/>
</dbReference>
<organism evidence="6 7">
    <name type="scientific">Azospira inquinata</name>
    <dbReference type="NCBI Taxonomy" id="2785627"/>
    <lineage>
        <taxon>Bacteria</taxon>
        <taxon>Pseudomonadati</taxon>
        <taxon>Pseudomonadota</taxon>
        <taxon>Betaproteobacteria</taxon>
        <taxon>Rhodocyclales</taxon>
        <taxon>Rhodocyclaceae</taxon>
        <taxon>Azospira</taxon>
    </lineage>
</organism>
<name>A0A975XUN3_9RHOO</name>
<dbReference type="CDD" id="cd16913">
    <property type="entry name" value="YkuD_like"/>
    <property type="match status" value="1"/>
</dbReference>
<dbReference type="KEGG" id="aiq:Azoinq_14245"/>
<comment type="similarity">
    <text evidence="1">Belongs to the YkuD family.</text>
</comment>
<evidence type="ECO:0000256" key="1">
    <source>
        <dbReference type="ARBA" id="ARBA00005992"/>
    </source>
</evidence>
<feature type="active site" description="Nucleophile" evidence="4">
    <location>
        <position position="134"/>
    </location>
</feature>
<dbReference type="PANTHER" id="PTHR30582:SF24">
    <property type="entry name" value="L,D-TRANSPEPTIDASE ERFK_SRFK-RELATED"/>
    <property type="match status" value="1"/>
</dbReference>
<evidence type="ECO:0000313" key="7">
    <source>
        <dbReference type="Proteomes" id="UP000683428"/>
    </source>
</evidence>
<keyword evidence="2" id="KW-0808">Transferase</keyword>
<keyword evidence="4" id="KW-0961">Cell wall biogenesis/degradation</keyword>
<sequence length="161" mass="17921">MFLRISIPRQTLEVVGEAGEILHRFPVSTAARGPGEHPGSQCTPRGWHQVRAKIGAGLPSHSVLVGRRPTGECYSPALAEQHPGRDWILSRVLWLSGLEPGKNRMGERDTMRRYIYIHGTADEAGLGQPRSHGCIRMANRDVMALFDLVSPHTRVEIRDQD</sequence>
<dbReference type="RefSeq" id="WP_216128233.1">
    <property type="nucleotide sequence ID" value="NZ_CP064782.1"/>
</dbReference>
<dbReference type="GO" id="GO:0018104">
    <property type="term" value="P:peptidoglycan-protein cross-linking"/>
    <property type="evidence" value="ECO:0007669"/>
    <property type="project" value="TreeGrafter"/>
</dbReference>
<protein>
    <submittedName>
        <fullName evidence="6">L,D-transpeptidase</fullName>
    </submittedName>
</protein>
<evidence type="ECO:0000256" key="3">
    <source>
        <dbReference type="ARBA" id="ARBA00022801"/>
    </source>
</evidence>
<evidence type="ECO:0000259" key="5">
    <source>
        <dbReference type="PROSITE" id="PS52029"/>
    </source>
</evidence>
<accession>A0A975XUN3</accession>
<dbReference type="AlphaFoldDB" id="A0A975XUN3"/>
<dbReference type="GO" id="GO:0016757">
    <property type="term" value="F:glycosyltransferase activity"/>
    <property type="evidence" value="ECO:0007669"/>
    <property type="project" value="UniProtKB-KW"/>
</dbReference>